<dbReference type="PANTHER" id="PTHR18968:SF167">
    <property type="entry name" value="ACETOLACTATE SYNTHASE LARGE SUBUNIT ILVB2-RELATED"/>
    <property type="match status" value="1"/>
</dbReference>
<evidence type="ECO:0000256" key="1">
    <source>
        <dbReference type="ARBA" id="ARBA00007812"/>
    </source>
</evidence>
<feature type="domain" description="Thiamine pyrophosphate enzyme TPP-binding" evidence="5">
    <location>
        <begin position="390"/>
        <end position="532"/>
    </location>
</feature>
<comment type="similarity">
    <text evidence="1 3">Belongs to the TPP enzyme family.</text>
</comment>
<gene>
    <name evidence="7" type="ORF">METZ01_LOCUS142148</name>
</gene>
<feature type="domain" description="Thiamine pyrophosphate enzyme central" evidence="4">
    <location>
        <begin position="196"/>
        <end position="331"/>
    </location>
</feature>
<reference evidence="7" key="1">
    <citation type="submission" date="2018-05" db="EMBL/GenBank/DDBJ databases">
        <authorList>
            <person name="Lanie J.A."/>
            <person name="Ng W.-L."/>
            <person name="Kazmierczak K.M."/>
            <person name="Andrzejewski T.M."/>
            <person name="Davidsen T.M."/>
            <person name="Wayne K.J."/>
            <person name="Tettelin H."/>
            <person name="Glass J.I."/>
            <person name="Rusch D."/>
            <person name="Podicherti R."/>
            <person name="Tsui H.-C.T."/>
            <person name="Winkler M.E."/>
        </authorList>
    </citation>
    <scope>NUCLEOTIDE SEQUENCE</scope>
</reference>
<dbReference type="CDD" id="cd07035">
    <property type="entry name" value="TPP_PYR_POX_like"/>
    <property type="match status" value="1"/>
</dbReference>
<dbReference type="GO" id="GO:0050660">
    <property type="term" value="F:flavin adenine dinucleotide binding"/>
    <property type="evidence" value="ECO:0007669"/>
    <property type="project" value="TreeGrafter"/>
</dbReference>
<dbReference type="GO" id="GO:0005948">
    <property type="term" value="C:acetolactate synthase complex"/>
    <property type="evidence" value="ECO:0007669"/>
    <property type="project" value="TreeGrafter"/>
</dbReference>
<dbReference type="GO" id="GO:0000287">
    <property type="term" value="F:magnesium ion binding"/>
    <property type="evidence" value="ECO:0007669"/>
    <property type="project" value="InterPro"/>
</dbReference>
<dbReference type="InterPro" id="IPR012001">
    <property type="entry name" value="Thiamin_PyroP_enz_TPP-bd_dom"/>
</dbReference>
<dbReference type="Pfam" id="PF02775">
    <property type="entry name" value="TPP_enzyme_C"/>
    <property type="match status" value="1"/>
</dbReference>
<organism evidence="7">
    <name type="scientific">marine metagenome</name>
    <dbReference type="NCBI Taxonomy" id="408172"/>
    <lineage>
        <taxon>unclassified sequences</taxon>
        <taxon>metagenomes</taxon>
        <taxon>ecological metagenomes</taxon>
    </lineage>
</organism>
<dbReference type="GO" id="GO:0030976">
    <property type="term" value="F:thiamine pyrophosphate binding"/>
    <property type="evidence" value="ECO:0007669"/>
    <property type="project" value="InterPro"/>
</dbReference>
<dbReference type="Pfam" id="PF00205">
    <property type="entry name" value="TPP_enzyme_M"/>
    <property type="match status" value="1"/>
</dbReference>
<dbReference type="InterPro" id="IPR029061">
    <property type="entry name" value="THDP-binding"/>
</dbReference>
<keyword evidence="2 3" id="KW-0786">Thiamine pyrophosphate</keyword>
<evidence type="ECO:0000259" key="6">
    <source>
        <dbReference type="Pfam" id="PF02776"/>
    </source>
</evidence>
<dbReference type="InterPro" id="IPR045229">
    <property type="entry name" value="TPP_enz"/>
</dbReference>
<evidence type="ECO:0000259" key="5">
    <source>
        <dbReference type="Pfam" id="PF02775"/>
    </source>
</evidence>
<dbReference type="InterPro" id="IPR012000">
    <property type="entry name" value="Thiamin_PyroP_enz_cen_dom"/>
</dbReference>
<dbReference type="SUPFAM" id="SSF52518">
    <property type="entry name" value="Thiamin diphosphate-binding fold (THDP-binding)"/>
    <property type="match status" value="2"/>
</dbReference>
<dbReference type="InterPro" id="IPR000399">
    <property type="entry name" value="TPP-bd_CS"/>
</dbReference>
<name>A0A381ZJH7_9ZZZZ</name>
<dbReference type="SUPFAM" id="SSF52467">
    <property type="entry name" value="DHS-like NAD/FAD-binding domain"/>
    <property type="match status" value="1"/>
</dbReference>
<evidence type="ECO:0000313" key="7">
    <source>
        <dbReference type="EMBL" id="SVA89294.1"/>
    </source>
</evidence>
<proteinExistence type="inferred from homology"/>
<evidence type="ECO:0000259" key="4">
    <source>
        <dbReference type="Pfam" id="PF00205"/>
    </source>
</evidence>
<accession>A0A381ZJH7</accession>
<dbReference type="PROSITE" id="PS00187">
    <property type="entry name" value="TPP_ENZYMES"/>
    <property type="match status" value="1"/>
</dbReference>
<dbReference type="GO" id="GO:0009097">
    <property type="term" value="P:isoleucine biosynthetic process"/>
    <property type="evidence" value="ECO:0007669"/>
    <property type="project" value="TreeGrafter"/>
</dbReference>
<dbReference type="EMBL" id="UINC01021537">
    <property type="protein sequence ID" value="SVA89294.1"/>
    <property type="molecule type" value="Genomic_DNA"/>
</dbReference>
<dbReference type="GO" id="GO:0003984">
    <property type="term" value="F:acetolactate synthase activity"/>
    <property type="evidence" value="ECO:0007669"/>
    <property type="project" value="TreeGrafter"/>
</dbReference>
<dbReference type="InterPro" id="IPR029035">
    <property type="entry name" value="DHS-like_NAD/FAD-binding_dom"/>
</dbReference>
<protein>
    <recommendedName>
        <fullName evidence="8">Thiamine pyrophosphate-binding protein</fullName>
    </recommendedName>
</protein>
<dbReference type="AlphaFoldDB" id="A0A381ZJH7"/>
<evidence type="ECO:0000256" key="3">
    <source>
        <dbReference type="RuleBase" id="RU362132"/>
    </source>
</evidence>
<dbReference type="Gene3D" id="3.40.50.1220">
    <property type="entry name" value="TPP-binding domain"/>
    <property type="match status" value="1"/>
</dbReference>
<dbReference type="GO" id="GO:0009099">
    <property type="term" value="P:L-valine biosynthetic process"/>
    <property type="evidence" value="ECO:0007669"/>
    <property type="project" value="TreeGrafter"/>
</dbReference>
<dbReference type="CDD" id="cd00568">
    <property type="entry name" value="TPP_enzymes"/>
    <property type="match status" value="1"/>
</dbReference>
<sequence>MLSVTGGKAVVECLKVHGVDTVFGIISTHTMHIYDALYDDKEIMQFIGGRHEHAVGFMADGYSRATGKPGVFFTSGGPGAADSVGAMGEAYHASSSILQITTNIENDLIDKGKGSLHETKDQLGMFKSVTGWNALIKDLSEIPAHIDKAFWSFRTHRPRPIELEIPTDLLSVRTDLTIVDPIMGQPMDVDPKLIIATAEKLTNARRPVILVGSGVMTANATQEVRVLAETLNIPVICSTTGKGAFPDDHVLSLGTGEFGGNRGKSPLADFIPSSDLLIIIGSSMPYARTIQYGLKLPKSVIQIDIDPREIGKNYPVSLGLVGNAKVVLNQLISELRGRSTKQSTSYNKEISDLKTAITKSLISQFPNEFKTLGSIRDVLSRDAIIVGDATQPVYRAHRCMPVYEPRTYFGPNSWAGLGFGLPAALGAKVGKPSKQVIAMVGDGGFQYNLQELATAVQYGISPVIIVFNDNAWGVLKDIQNDHFNKRVFATELRNPDFCKLADSYGIPSSRVFNGRELSRVLDEALRSGLAHLIVAEMPTGFANFPYDKK</sequence>
<dbReference type="InterPro" id="IPR011766">
    <property type="entry name" value="TPP_enzyme_TPP-bd"/>
</dbReference>
<dbReference type="PANTHER" id="PTHR18968">
    <property type="entry name" value="THIAMINE PYROPHOSPHATE ENZYMES"/>
    <property type="match status" value="1"/>
</dbReference>
<dbReference type="Pfam" id="PF02776">
    <property type="entry name" value="TPP_enzyme_N"/>
    <property type="match status" value="1"/>
</dbReference>
<dbReference type="Gene3D" id="3.40.50.970">
    <property type="match status" value="2"/>
</dbReference>
<evidence type="ECO:0008006" key="8">
    <source>
        <dbReference type="Google" id="ProtNLM"/>
    </source>
</evidence>
<evidence type="ECO:0000256" key="2">
    <source>
        <dbReference type="ARBA" id="ARBA00023052"/>
    </source>
</evidence>
<feature type="domain" description="Thiamine pyrophosphate enzyme N-terminal TPP-binding" evidence="6">
    <location>
        <begin position="5"/>
        <end position="124"/>
    </location>
</feature>